<evidence type="ECO:0008006" key="3">
    <source>
        <dbReference type="Google" id="ProtNLM"/>
    </source>
</evidence>
<sequence length="67" mass="8076">MSFVAKPKYYSHLEKIIRFNNRLEKINRFIKFVNRLESIANTNNMLTDIIVRRIEKFIVPLNLKIIP</sequence>
<reference evidence="1 2" key="1">
    <citation type="journal article" date="2018" name="Sci. Rep.">
        <title>Genomic signatures of local adaptation to the degree of environmental predictability in rotifers.</title>
        <authorList>
            <person name="Franch-Gras L."/>
            <person name="Hahn C."/>
            <person name="Garcia-Roger E.M."/>
            <person name="Carmona M.J."/>
            <person name="Serra M."/>
            <person name="Gomez A."/>
        </authorList>
    </citation>
    <scope>NUCLEOTIDE SEQUENCE [LARGE SCALE GENOMIC DNA]</scope>
    <source>
        <strain evidence="1">HYR1</strain>
    </source>
</reference>
<dbReference type="Proteomes" id="UP000276133">
    <property type="component" value="Unassembled WGS sequence"/>
</dbReference>
<keyword evidence="2" id="KW-1185">Reference proteome</keyword>
<accession>A0A3M7SJN3</accession>
<evidence type="ECO:0000313" key="2">
    <source>
        <dbReference type="Proteomes" id="UP000276133"/>
    </source>
</evidence>
<gene>
    <name evidence="1" type="ORF">BpHYR1_031139</name>
</gene>
<comment type="caution">
    <text evidence="1">The sequence shown here is derived from an EMBL/GenBank/DDBJ whole genome shotgun (WGS) entry which is preliminary data.</text>
</comment>
<dbReference type="AlphaFoldDB" id="A0A3M7SJN3"/>
<organism evidence="1 2">
    <name type="scientific">Brachionus plicatilis</name>
    <name type="common">Marine rotifer</name>
    <name type="synonym">Brachionus muelleri</name>
    <dbReference type="NCBI Taxonomy" id="10195"/>
    <lineage>
        <taxon>Eukaryota</taxon>
        <taxon>Metazoa</taxon>
        <taxon>Spiralia</taxon>
        <taxon>Gnathifera</taxon>
        <taxon>Rotifera</taxon>
        <taxon>Eurotatoria</taxon>
        <taxon>Monogononta</taxon>
        <taxon>Pseudotrocha</taxon>
        <taxon>Ploima</taxon>
        <taxon>Brachionidae</taxon>
        <taxon>Brachionus</taxon>
    </lineage>
</organism>
<name>A0A3M7SJN3_BRAPC</name>
<protein>
    <recommendedName>
        <fullName evidence="3">Transposase</fullName>
    </recommendedName>
</protein>
<dbReference type="EMBL" id="REGN01001291">
    <property type="protein sequence ID" value="RNA35738.1"/>
    <property type="molecule type" value="Genomic_DNA"/>
</dbReference>
<evidence type="ECO:0000313" key="1">
    <source>
        <dbReference type="EMBL" id="RNA35738.1"/>
    </source>
</evidence>
<proteinExistence type="predicted"/>